<evidence type="ECO:0000313" key="2">
    <source>
        <dbReference type="Proteomes" id="UP000011668"/>
    </source>
</evidence>
<dbReference type="AlphaFoldDB" id="L8WQY7"/>
<keyword evidence="2" id="KW-1185">Reference proteome</keyword>
<protein>
    <submittedName>
        <fullName evidence="1">Uncharacterized protein</fullName>
    </submittedName>
</protein>
<name>L8WQY7_THACA</name>
<gene>
    <name evidence="1" type="ORF">AG1IA_05418</name>
</gene>
<sequence length="245" mass="27093">MEDTEIAWLLHNSLFIEGKSWAALKPCADSKPQPQFIATRVLKELPSLIVPSVLFTSCRLYKTGSNEYDACANPKHSFTRSKVFVIDLTDLDLRSKRIQSIMQLKSLQGTRDKVYAMVCVRLAYGFCQAPFTLHTATTRYADLHGWNVHLRPAELPKGYHSIRGSTLGTAHAQCSCGESKQTARHLLICIFFPDTVGFRSILTKISPECNGILFGILPRLEAISDFTSKSGIGKLGGSPATAQLM</sequence>
<dbReference type="EMBL" id="AFRT01001405">
    <property type="protein sequence ID" value="ELU40551.1"/>
    <property type="molecule type" value="Genomic_DNA"/>
</dbReference>
<proteinExistence type="predicted"/>
<dbReference type="HOGENOM" id="CLU_1134209_0_0_1"/>
<dbReference type="Proteomes" id="UP000011668">
    <property type="component" value="Unassembled WGS sequence"/>
</dbReference>
<organism evidence="1 2">
    <name type="scientific">Thanatephorus cucumeris (strain AG1-IA)</name>
    <name type="common">Rice sheath blight fungus</name>
    <name type="synonym">Rhizoctonia solani</name>
    <dbReference type="NCBI Taxonomy" id="983506"/>
    <lineage>
        <taxon>Eukaryota</taxon>
        <taxon>Fungi</taxon>
        <taxon>Dikarya</taxon>
        <taxon>Basidiomycota</taxon>
        <taxon>Agaricomycotina</taxon>
        <taxon>Agaricomycetes</taxon>
        <taxon>Cantharellales</taxon>
        <taxon>Ceratobasidiaceae</taxon>
        <taxon>Rhizoctonia</taxon>
        <taxon>Rhizoctonia solani AG-1</taxon>
    </lineage>
</organism>
<reference evidence="1 2" key="1">
    <citation type="journal article" date="2013" name="Nat. Commun.">
        <title>The evolution and pathogenic mechanisms of the rice sheath blight pathogen.</title>
        <authorList>
            <person name="Zheng A."/>
            <person name="Lin R."/>
            <person name="Xu L."/>
            <person name="Qin P."/>
            <person name="Tang C."/>
            <person name="Ai P."/>
            <person name="Zhang D."/>
            <person name="Liu Y."/>
            <person name="Sun Z."/>
            <person name="Feng H."/>
            <person name="Wang Y."/>
            <person name="Chen Y."/>
            <person name="Liang X."/>
            <person name="Fu R."/>
            <person name="Li Q."/>
            <person name="Zhang J."/>
            <person name="Yu X."/>
            <person name="Xie Z."/>
            <person name="Ding L."/>
            <person name="Guan P."/>
            <person name="Tang J."/>
            <person name="Liang Y."/>
            <person name="Wang S."/>
            <person name="Deng Q."/>
            <person name="Li S."/>
            <person name="Zhu J."/>
            <person name="Wang L."/>
            <person name="Liu H."/>
            <person name="Li P."/>
        </authorList>
    </citation>
    <scope>NUCLEOTIDE SEQUENCE [LARGE SCALE GENOMIC DNA]</scope>
    <source>
        <strain evidence="2">AG-1 IA</strain>
    </source>
</reference>
<comment type="caution">
    <text evidence="1">The sequence shown here is derived from an EMBL/GenBank/DDBJ whole genome shotgun (WGS) entry which is preliminary data.</text>
</comment>
<evidence type="ECO:0000313" key="1">
    <source>
        <dbReference type="EMBL" id="ELU40551.1"/>
    </source>
</evidence>
<accession>L8WQY7</accession>